<dbReference type="AlphaFoldDB" id="A0A1Y5F949"/>
<dbReference type="CDD" id="cd06587">
    <property type="entry name" value="VOC"/>
    <property type="match status" value="1"/>
</dbReference>
<dbReference type="InterPro" id="IPR051332">
    <property type="entry name" value="Fosfomycin_Res_Enzymes"/>
</dbReference>
<gene>
    <name evidence="2" type="ORF">A9Q84_11165</name>
</gene>
<organism evidence="2 3">
    <name type="scientific">Halobacteriovorax marinus</name>
    <dbReference type="NCBI Taxonomy" id="97084"/>
    <lineage>
        <taxon>Bacteria</taxon>
        <taxon>Pseudomonadati</taxon>
        <taxon>Bdellovibrionota</taxon>
        <taxon>Bacteriovoracia</taxon>
        <taxon>Bacteriovoracales</taxon>
        <taxon>Halobacteriovoraceae</taxon>
        <taxon>Halobacteriovorax</taxon>
    </lineage>
</organism>
<reference evidence="3" key="1">
    <citation type="journal article" date="2017" name="Proc. Natl. Acad. Sci. U.S.A.">
        <title>Simulation of Deepwater Horizon oil plume reveals substrate specialization within a complex community of hydrocarbon-degraders.</title>
        <authorList>
            <person name="Hu P."/>
            <person name="Dubinsky E.A."/>
            <person name="Probst A.J."/>
            <person name="Wang J."/>
            <person name="Sieber C.M.K."/>
            <person name="Tom L.M."/>
            <person name="Gardinali P."/>
            <person name="Banfield J.F."/>
            <person name="Atlas R.M."/>
            <person name="Andersen G.L."/>
        </authorList>
    </citation>
    <scope>NUCLEOTIDE SEQUENCE [LARGE SCALE GENOMIC DNA]</scope>
</reference>
<protein>
    <submittedName>
        <fullName evidence="2">Glyoxalase</fullName>
    </submittedName>
</protein>
<dbReference type="SUPFAM" id="SSF54593">
    <property type="entry name" value="Glyoxalase/Bleomycin resistance protein/Dihydroxybiphenyl dioxygenase"/>
    <property type="match status" value="1"/>
</dbReference>
<dbReference type="InterPro" id="IPR004360">
    <property type="entry name" value="Glyas_Fos-R_dOase_dom"/>
</dbReference>
<sequence>MRLEHINLVVTSISRTKKFLEIAMPHWRERGSGQNEWYGKKRNWLHFGDDDYYITLNDHGEGPNRDLRGSLPGLAHIGLVVDNLDEIRDRLEENGYEIATIGADHPHRKTIYFIDPEGFEFEFIEYLSEIPSEKNMYGGELSNVTRISTK</sequence>
<accession>A0A1Y5F949</accession>
<dbReference type="Proteomes" id="UP000196531">
    <property type="component" value="Unassembled WGS sequence"/>
</dbReference>
<dbReference type="Pfam" id="PF00903">
    <property type="entry name" value="Glyoxalase"/>
    <property type="match status" value="1"/>
</dbReference>
<dbReference type="InterPro" id="IPR037523">
    <property type="entry name" value="VOC_core"/>
</dbReference>
<dbReference type="Gene3D" id="3.10.180.10">
    <property type="entry name" value="2,3-Dihydroxybiphenyl 1,2-Dioxygenase, domain 1"/>
    <property type="match status" value="1"/>
</dbReference>
<dbReference type="PANTHER" id="PTHR36113:SF3">
    <property type="entry name" value="SLL5075 PROTEIN"/>
    <property type="match status" value="1"/>
</dbReference>
<evidence type="ECO:0000313" key="3">
    <source>
        <dbReference type="Proteomes" id="UP000196531"/>
    </source>
</evidence>
<proteinExistence type="predicted"/>
<feature type="domain" description="VOC" evidence="1">
    <location>
        <begin position="2"/>
        <end position="126"/>
    </location>
</feature>
<dbReference type="PROSITE" id="PS51819">
    <property type="entry name" value="VOC"/>
    <property type="match status" value="1"/>
</dbReference>
<dbReference type="PANTHER" id="PTHR36113">
    <property type="entry name" value="LYASE, PUTATIVE-RELATED-RELATED"/>
    <property type="match status" value="1"/>
</dbReference>
<dbReference type="InterPro" id="IPR029068">
    <property type="entry name" value="Glyas_Bleomycin-R_OHBP_Dase"/>
</dbReference>
<comment type="caution">
    <text evidence="2">The sequence shown here is derived from an EMBL/GenBank/DDBJ whole genome shotgun (WGS) entry which is preliminary data.</text>
</comment>
<evidence type="ECO:0000259" key="1">
    <source>
        <dbReference type="PROSITE" id="PS51819"/>
    </source>
</evidence>
<dbReference type="EMBL" id="MAAO01000006">
    <property type="protein sequence ID" value="OUR97477.1"/>
    <property type="molecule type" value="Genomic_DNA"/>
</dbReference>
<name>A0A1Y5F949_9BACT</name>
<evidence type="ECO:0000313" key="2">
    <source>
        <dbReference type="EMBL" id="OUR97477.1"/>
    </source>
</evidence>